<feature type="domain" description="Neurotransmitter-gated ion-channel ligand-binding" evidence="3">
    <location>
        <begin position="149"/>
        <end position="336"/>
    </location>
</feature>
<evidence type="ECO:0000313" key="6">
    <source>
        <dbReference type="Proteomes" id="UP000014760"/>
    </source>
</evidence>
<evidence type="ECO:0000259" key="3">
    <source>
        <dbReference type="Pfam" id="PF02931"/>
    </source>
</evidence>
<protein>
    <recommendedName>
        <fullName evidence="3">Neurotransmitter-gated ion-channel ligand-binding domain-containing protein</fullName>
    </recommendedName>
</protein>
<dbReference type="GO" id="GO:0004888">
    <property type="term" value="F:transmembrane signaling receptor activity"/>
    <property type="evidence" value="ECO:0007669"/>
    <property type="project" value="InterPro"/>
</dbReference>
<reference evidence="6" key="1">
    <citation type="submission" date="2012-12" db="EMBL/GenBank/DDBJ databases">
        <authorList>
            <person name="Hellsten U."/>
            <person name="Grimwood J."/>
            <person name="Chapman J.A."/>
            <person name="Shapiro H."/>
            <person name="Aerts A."/>
            <person name="Otillar R.P."/>
            <person name="Terry A.Y."/>
            <person name="Boore J.L."/>
            <person name="Simakov O."/>
            <person name="Marletaz F."/>
            <person name="Cho S.-J."/>
            <person name="Edsinger-Gonzales E."/>
            <person name="Havlak P."/>
            <person name="Kuo D.-H."/>
            <person name="Larsson T."/>
            <person name="Lv J."/>
            <person name="Arendt D."/>
            <person name="Savage R."/>
            <person name="Osoegawa K."/>
            <person name="de Jong P."/>
            <person name="Lindberg D.R."/>
            <person name="Seaver E.C."/>
            <person name="Weisblat D.A."/>
            <person name="Putnam N.H."/>
            <person name="Grigoriev I.V."/>
            <person name="Rokhsar D.S."/>
        </authorList>
    </citation>
    <scope>NUCLEOTIDE SEQUENCE</scope>
    <source>
        <strain evidence="6">I ESC-2004</strain>
    </source>
</reference>
<evidence type="ECO:0000256" key="1">
    <source>
        <dbReference type="SAM" id="MobiDB-lite"/>
    </source>
</evidence>
<keyword evidence="2" id="KW-1133">Transmembrane helix</keyword>
<dbReference type="EMBL" id="KB307721">
    <property type="protein sequence ID" value="ELT98628.1"/>
    <property type="molecule type" value="Genomic_DNA"/>
</dbReference>
<proteinExistence type="predicted"/>
<dbReference type="EMBL" id="AMQN01010405">
    <property type="status" value="NOT_ANNOTATED_CDS"/>
    <property type="molecule type" value="Genomic_DNA"/>
</dbReference>
<dbReference type="HOGENOM" id="CLU_470310_0_0_1"/>
<feature type="transmembrane region" description="Helical" evidence="2">
    <location>
        <begin position="368"/>
        <end position="386"/>
    </location>
</feature>
<sequence>MPHGNITTGHWSTYVASRPTGKFHLITYLTPSPTSIFAVDTQIEGSLNATSIIFSSVNVPLCRTQRRTSSRHDNGSKQSDAIAEDLLGDNRSHYLVILISKQRELIEMMTKLTSNVQENTRTLKTMQNIRPETAPMAETLPKMTSTYTKQRERIKVEIKVVILKVLQVDVAQQNAVADVYIEAKWQEPALRMVAQDALPTVNLDSYWSPQIRIANFDGPPSEDFSWREATGPELGYTNPLVYYKRRLRATFSQRFALRNFPFDCHEVTVEISSHRPAREVFLVEDRYDICEIAENAINDTQEWNLLNHVTVAQTTQGFSSNLQYPVLRVSFHLSRKFGAFVWKYILLVFLLVALSFSEYCISMAEPFYRLPIVMFCLLSCIVLNQTGRQNWPTMLFVSYLDVYFIGGFLVIVANASETAFIQIDSLDIDKEFVEIICIAVFACLFVLLHIVLIIVIYCRILSDRERMGDLESNYKSKQHVASRFIRNNNGKRSTQVGATSYTYHDQKSESLKSTKTSSMSMTGTLPPPTTEGVFEVAVHKKLEQVLIPPPIEQIRRTKKSTIPRRKSLKTENLHTVEEDD</sequence>
<dbReference type="Gene3D" id="2.70.170.10">
    <property type="entry name" value="Neurotransmitter-gated ion-channel ligand-binding domain"/>
    <property type="match status" value="1"/>
</dbReference>
<reference evidence="4 6" key="2">
    <citation type="journal article" date="2013" name="Nature">
        <title>Insights into bilaterian evolution from three spiralian genomes.</title>
        <authorList>
            <person name="Simakov O."/>
            <person name="Marletaz F."/>
            <person name="Cho S.J."/>
            <person name="Edsinger-Gonzales E."/>
            <person name="Havlak P."/>
            <person name="Hellsten U."/>
            <person name="Kuo D.H."/>
            <person name="Larsson T."/>
            <person name="Lv J."/>
            <person name="Arendt D."/>
            <person name="Savage R."/>
            <person name="Osoegawa K."/>
            <person name="de Jong P."/>
            <person name="Grimwood J."/>
            <person name="Chapman J.A."/>
            <person name="Shapiro H."/>
            <person name="Aerts A."/>
            <person name="Otillar R.P."/>
            <person name="Terry A.Y."/>
            <person name="Boore J.L."/>
            <person name="Grigoriev I.V."/>
            <person name="Lindberg D.R."/>
            <person name="Seaver E.C."/>
            <person name="Weisblat D.A."/>
            <person name="Putnam N.H."/>
            <person name="Rokhsar D.S."/>
        </authorList>
    </citation>
    <scope>NUCLEOTIDE SEQUENCE</scope>
    <source>
        <strain evidence="4 6">I ESC-2004</strain>
    </source>
</reference>
<keyword evidence="2" id="KW-0472">Membrane</keyword>
<gene>
    <name evidence="4" type="ORF">CAPTEDRAFT_190843</name>
</gene>
<organism evidence="4">
    <name type="scientific">Capitella teleta</name>
    <name type="common">Polychaete worm</name>
    <dbReference type="NCBI Taxonomy" id="283909"/>
    <lineage>
        <taxon>Eukaryota</taxon>
        <taxon>Metazoa</taxon>
        <taxon>Spiralia</taxon>
        <taxon>Lophotrochozoa</taxon>
        <taxon>Annelida</taxon>
        <taxon>Polychaeta</taxon>
        <taxon>Sedentaria</taxon>
        <taxon>Scolecida</taxon>
        <taxon>Capitellidae</taxon>
        <taxon>Capitella</taxon>
    </lineage>
</organism>
<feature type="compositionally biased region" description="Basic and acidic residues" evidence="1">
    <location>
        <begin position="568"/>
        <end position="580"/>
    </location>
</feature>
<evidence type="ECO:0000256" key="2">
    <source>
        <dbReference type="SAM" id="Phobius"/>
    </source>
</evidence>
<dbReference type="Proteomes" id="UP000014760">
    <property type="component" value="Unassembled WGS sequence"/>
</dbReference>
<feature type="compositionally biased region" description="Low complexity" evidence="1">
    <location>
        <begin position="513"/>
        <end position="522"/>
    </location>
</feature>
<feature type="transmembrane region" description="Helical" evidence="2">
    <location>
        <begin position="432"/>
        <end position="457"/>
    </location>
</feature>
<feature type="transmembrane region" description="Helical" evidence="2">
    <location>
        <begin position="337"/>
        <end position="356"/>
    </location>
</feature>
<dbReference type="InterPro" id="IPR006202">
    <property type="entry name" value="Neur_chan_lig-bd"/>
</dbReference>
<dbReference type="SUPFAM" id="SSF63712">
    <property type="entry name" value="Nicotinic receptor ligand binding domain-like"/>
    <property type="match status" value="1"/>
</dbReference>
<name>R7TXH3_CAPTE</name>
<dbReference type="STRING" id="283909.R7TXH3"/>
<dbReference type="Gene3D" id="1.20.58.390">
    <property type="entry name" value="Neurotransmitter-gated ion-channel transmembrane domain"/>
    <property type="match status" value="1"/>
</dbReference>
<dbReference type="GO" id="GO:0005230">
    <property type="term" value="F:extracellular ligand-gated monoatomic ion channel activity"/>
    <property type="evidence" value="ECO:0007669"/>
    <property type="project" value="InterPro"/>
</dbReference>
<evidence type="ECO:0000313" key="4">
    <source>
        <dbReference type="EMBL" id="ELT98628.1"/>
    </source>
</evidence>
<feature type="compositionally biased region" description="Basic residues" evidence="1">
    <location>
        <begin position="556"/>
        <end position="567"/>
    </location>
</feature>
<dbReference type="InterPro" id="IPR038050">
    <property type="entry name" value="Neuro_actylchol_rec"/>
</dbReference>
<evidence type="ECO:0000313" key="5">
    <source>
        <dbReference type="EnsemblMetazoa" id="CapteP190843"/>
    </source>
</evidence>
<feature type="region of interest" description="Disordered" evidence="1">
    <location>
        <begin position="556"/>
        <end position="580"/>
    </location>
</feature>
<feature type="region of interest" description="Disordered" evidence="1">
    <location>
        <begin position="507"/>
        <end position="526"/>
    </location>
</feature>
<dbReference type="EnsemblMetazoa" id="CapteT190843">
    <property type="protein sequence ID" value="CapteP190843"/>
    <property type="gene ID" value="CapteG190843"/>
</dbReference>
<dbReference type="Pfam" id="PF02931">
    <property type="entry name" value="Neur_chan_LBD"/>
    <property type="match status" value="1"/>
</dbReference>
<dbReference type="InterPro" id="IPR036734">
    <property type="entry name" value="Neur_chan_lig-bd_sf"/>
</dbReference>
<dbReference type="AlphaFoldDB" id="R7TXH3"/>
<keyword evidence="6" id="KW-1185">Reference proteome</keyword>
<feature type="transmembrane region" description="Helical" evidence="2">
    <location>
        <begin position="393"/>
        <end position="412"/>
    </location>
</feature>
<accession>R7TXH3</accession>
<dbReference type="InterPro" id="IPR006201">
    <property type="entry name" value="Neur_channel"/>
</dbReference>
<keyword evidence="2" id="KW-0812">Transmembrane</keyword>
<dbReference type="PANTHER" id="PTHR18945">
    <property type="entry name" value="NEUROTRANSMITTER GATED ION CHANNEL"/>
    <property type="match status" value="1"/>
</dbReference>
<dbReference type="GO" id="GO:0016020">
    <property type="term" value="C:membrane"/>
    <property type="evidence" value="ECO:0007669"/>
    <property type="project" value="InterPro"/>
</dbReference>
<reference evidence="5" key="3">
    <citation type="submission" date="2015-06" db="UniProtKB">
        <authorList>
            <consortium name="EnsemblMetazoa"/>
        </authorList>
    </citation>
    <scope>IDENTIFICATION</scope>
</reference>